<feature type="compositionally biased region" description="Polar residues" evidence="1">
    <location>
        <begin position="71"/>
        <end position="93"/>
    </location>
</feature>
<feature type="domain" description="DUF2061" evidence="2">
    <location>
        <begin position="1"/>
        <end position="52"/>
    </location>
</feature>
<reference evidence="3" key="1">
    <citation type="submission" date="2017-08" db="EMBL/GenBank/DDBJ databases">
        <authorList>
            <person name="Imhoff J.F."/>
            <person name="Rahn T."/>
            <person name="Kuenzel S."/>
            <person name="Neulinger S.C."/>
        </authorList>
    </citation>
    <scope>NUCLEOTIDE SEQUENCE</scope>
    <source>
        <strain evidence="3">DSM 11080</strain>
    </source>
</reference>
<organism evidence="3 4">
    <name type="scientific">Halochromatium glycolicum</name>
    <dbReference type="NCBI Taxonomy" id="85075"/>
    <lineage>
        <taxon>Bacteria</taxon>
        <taxon>Pseudomonadati</taxon>
        <taxon>Pseudomonadota</taxon>
        <taxon>Gammaproteobacteria</taxon>
        <taxon>Chromatiales</taxon>
        <taxon>Chromatiaceae</taxon>
        <taxon>Halochromatium</taxon>
    </lineage>
</organism>
<evidence type="ECO:0000313" key="3">
    <source>
        <dbReference type="EMBL" id="MBK1704484.1"/>
    </source>
</evidence>
<comment type="caution">
    <text evidence="3">The sequence shown here is derived from an EMBL/GenBank/DDBJ whole genome shotgun (WGS) entry which is preliminary data.</text>
</comment>
<dbReference type="InterPro" id="IPR018638">
    <property type="entry name" value="DUF2061_membrane"/>
</dbReference>
<dbReference type="EMBL" id="NRSJ01000011">
    <property type="protein sequence ID" value="MBK1704484.1"/>
    <property type="molecule type" value="Genomic_DNA"/>
</dbReference>
<evidence type="ECO:0000256" key="1">
    <source>
        <dbReference type="SAM" id="MobiDB-lite"/>
    </source>
</evidence>
<dbReference type="RefSeq" id="WP_200345690.1">
    <property type="nucleotide sequence ID" value="NZ_NRSJ01000011.1"/>
</dbReference>
<feature type="region of interest" description="Disordered" evidence="1">
    <location>
        <begin position="57"/>
        <end position="101"/>
    </location>
</feature>
<gene>
    <name evidence="3" type="ORF">CKO40_08015</name>
</gene>
<evidence type="ECO:0000259" key="2">
    <source>
        <dbReference type="Pfam" id="PF09834"/>
    </source>
</evidence>
<keyword evidence="4" id="KW-1185">Reference proteome</keyword>
<evidence type="ECO:0000313" key="4">
    <source>
        <dbReference type="Proteomes" id="UP001296776"/>
    </source>
</evidence>
<sequence>MIKTLTFAVMHFSIAFAVAYALTGDLVVGGAVAMVEPLVNTLGYHVHERIWHRLQRRRTAARPNRVASHPAEQTASSATGSPTRGSHPSSTPCGQVAVLPA</sequence>
<reference evidence="3" key="2">
    <citation type="journal article" date="2020" name="Microorganisms">
        <title>Osmotic Adaptation and Compatible Solute Biosynthesis of Phototrophic Bacteria as Revealed from Genome Analyses.</title>
        <authorList>
            <person name="Imhoff J.F."/>
            <person name="Rahn T."/>
            <person name="Kunzel S."/>
            <person name="Keller A."/>
            <person name="Neulinger S.C."/>
        </authorList>
    </citation>
    <scope>NUCLEOTIDE SEQUENCE</scope>
    <source>
        <strain evidence="3">DSM 11080</strain>
    </source>
</reference>
<dbReference type="Proteomes" id="UP001296776">
    <property type="component" value="Unassembled WGS sequence"/>
</dbReference>
<protein>
    <recommendedName>
        <fullName evidence="2">DUF2061 domain-containing protein</fullName>
    </recommendedName>
</protein>
<dbReference type="Pfam" id="PF09834">
    <property type="entry name" value="DUF2061"/>
    <property type="match status" value="1"/>
</dbReference>
<proteinExistence type="predicted"/>
<accession>A0AAJ0U392</accession>
<dbReference type="AlphaFoldDB" id="A0AAJ0U392"/>
<name>A0AAJ0U392_9GAMM</name>